<accession>A0A4Y8LPZ5</accession>
<dbReference type="Pfam" id="PF12640">
    <property type="entry name" value="UPF0489"/>
    <property type="match status" value="1"/>
</dbReference>
<dbReference type="InterPro" id="IPR024131">
    <property type="entry name" value="UPF0489"/>
</dbReference>
<evidence type="ECO:0000313" key="1">
    <source>
        <dbReference type="EMBL" id="TFE22593.1"/>
    </source>
</evidence>
<keyword evidence="2" id="KW-1185">Reference proteome</keyword>
<dbReference type="EMBL" id="SOMN01000045">
    <property type="protein sequence ID" value="TFE22593.1"/>
    <property type="molecule type" value="Genomic_DNA"/>
</dbReference>
<dbReference type="Proteomes" id="UP000297900">
    <property type="component" value="Unassembled WGS sequence"/>
</dbReference>
<reference evidence="1 2" key="1">
    <citation type="submission" date="2019-03" db="EMBL/GenBank/DDBJ databases">
        <title>Cohnella endophytica sp. nov., a novel endophytic bacterium isolated from bark of Sonneratia apetala.</title>
        <authorList>
            <person name="Tuo L."/>
        </authorList>
    </citation>
    <scope>NUCLEOTIDE SEQUENCE [LARGE SCALE GENOMIC DNA]</scope>
    <source>
        <strain evidence="1 2">CCTCC AB 208254</strain>
    </source>
</reference>
<evidence type="ECO:0000313" key="2">
    <source>
        <dbReference type="Proteomes" id="UP000297900"/>
    </source>
</evidence>
<comment type="caution">
    <text evidence="1">The sequence shown here is derived from an EMBL/GenBank/DDBJ whole genome shotgun (WGS) entry which is preliminary data.</text>
</comment>
<dbReference type="OrthoDB" id="1240928at2"/>
<dbReference type="AlphaFoldDB" id="A0A4Y8LPZ5"/>
<gene>
    <name evidence="1" type="ORF">E2980_21645</name>
</gene>
<name>A0A4Y8LPZ5_9BACL</name>
<evidence type="ECO:0008006" key="3">
    <source>
        <dbReference type="Google" id="ProtNLM"/>
    </source>
</evidence>
<sequence>MFEQDYRVCFPKERIYISRNHQWAFAAWAMGKSTGLLGEKTTLLHVDAHLDDTWDGVVVEGLHGMKGNSDYLDVAGKLEIDNFIWAGFAAQTIDYIVYVCPKHVDESDPFDLTGWNLEGEQLKPIREILKQREYKGSRYECVQHLREHLSASSDRINQVLNYPNSVILDLDLDVFKLNLSDPLNLELKPDDQIRDELSFLRDLYPYDMITVALSPAFCGGENNCERLYRLFLEGFELELSKAETW</sequence>
<protein>
    <recommendedName>
        <fullName evidence="3">Arginase</fullName>
    </recommendedName>
</protein>
<organism evidence="1 2">
    <name type="scientific">Cohnella luojiensis</name>
    <dbReference type="NCBI Taxonomy" id="652876"/>
    <lineage>
        <taxon>Bacteria</taxon>
        <taxon>Bacillati</taxon>
        <taxon>Bacillota</taxon>
        <taxon>Bacilli</taxon>
        <taxon>Bacillales</taxon>
        <taxon>Paenibacillaceae</taxon>
        <taxon>Cohnella</taxon>
    </lineage>
</organism>
<proteinExistence type="predicted"/>
<dbReference type="RefSeq" id="WP_135154333.1">
    <property type="nucleotide sequence ID" value="NZ_SOMN01000045.1"/>
</dbReference>